<evidence type="ECO:0000313" key="6">
    <source>
        <dbReference type="Proteomes" id="UP001524383"/>
    </source>
</evidence>
<evidence type="ECO:0000256" key="2">
    <source>
        <dbReference type="ARBA" id="ARBA00013414"/>
    </source>
</evidence>
<dbReference type="Pfam" id="PF00483">
    <property type="entry name" value="NTP_transferase"/>
    <property type="match status" value="1"/>
</dbReference>
<keyword evidence="6" id="KW-1185">Reference proteome</keyword>
<dbReference type="RefSeq" id="WP_255333136.1">
    <property type="nucleotide sequence ID" value="NZ_VOTZ01000021.1"/>
</dbReference>
<dbReference type="SUPFAM" id="SSF51161">
    <property type="entry name" value="Trimeric LpxA-like enzymes"/>
    <property type="match status" value="1"/>
</dbReference>
<reference evidence="5 6" key="1">
    <citation type="submission" date="2019-08" db="EMBL/GenBank/DDBJ databases">
        <authorList>
            <person name="Chen S.-C."/>
            <person name="Lai M.-C."/>
            <person name="You Y.-T."/>
        </authorList>
    </citation>
    <scope>NUCLEOTIDE SEQUENCE [LARGE SCALE GENOMIC DNA]</scope>
    <source>
        <strain evidence="5 6">P2F9704a</strain>
    </source>
</reference>
<sequence>MQAVILAGGEGWRLRPLTKNRPKALIPVGNRPLIDYCIEALLESGIRDIIVVVGYRRERVIRHLNTLDHEVKVVVQEKQIGSANALACASHLIHDTTLVLSGDNYLDAGSIEAIGTSGNAIMVTGSLSPSHYGVVQVQDGLVTSLMEKPDEKGPCMVSSGLYLFTPEVIKSIREYDMSDLVIRLINDGIPIRAVYGGDWYDAIHSWDLLGQNHHLLQTNVSKRSGTISRFVTVNGRVSIGARSIIGPGCTITGPVRIGEDTTIGPNVIIGPDVSVGDRASIEPFTVIANSIILDDVCIGSHSRIKDSVIGEGCSISDHLSTITTEGFYSLGEGDGKMLHRGTFGAILGERVSLESSVVLKGCILGNDCQVQSGRRLEGVIPDGSRVI</sequence>
<dbReference type="Gene3D" id="3.90.550.10">
    <property type="entry name" value="Spore Coat Polysaccharide Biosynthesis Protein SpsA, Chain A"/>
    <property type="match status" value="1"/>
</dbReference>
<dbReference type="InterPro" id="IPR029044">
    <property type="entry name" value="Nucleotide-diphossugar_trans"/>
</dbReference>
<protein>
    <recommendedName>
        <fullName evidence="2">Bifunctional protein GlmU</fullName>
    </recommendedName>
</protein>
<keyword evidence="5" id="KW-0808">Transferase</keyword>
<dbReference type="PANTHER" id="PTHR22572">
    <property type="entry name" value="SUGAR-1-PHOSPHATE GUANYL TRANSFERASE"/>
    <property type="match status" value="1"/>
</dbReference>
<dbReference type="SUPFAM" id="SSF53448">
    <property type="entry name" value="Nucleotide-diphospho-sugar transferases"/>
    <property type="match status" value="1"/>
</dbReference>
<dbReference type="Pfam" id="PF25087">
    <property type="entry name" value="GMPPB_C"/>
    <property type="match status" value="1"/>
</dbReference>
<organism evidence="5 6">
    <name type="scientific">Methanocalculus taiwanensis</name>
    <dbReference type="NCBI Taxonomy" id="106207"/>
    <lineage>
        <taxon>Archaea</taxon>
        <taxon>Methanobacteriati</taxon>
        <taxon>Methanobacteriota</taxon>
        <taxon>Stenosarchaea group</taxon>
        <taxon>Methanomicrobia</taxon>
        <taxon>Methanomicrobiales</taxon>
        <taxon>Methanocalculaceae</taxon>
        <taxon>Methanocalculus</taxon>
    </lineage>
</organism>
<evidence type="ECO:0000313" key="5">
    <source>
        <dbReference type="EMBL" id="MCQ1539170.1"/>
    </source>
</evidence>
<name>A0ABD4TMV0_9EURY</name>
<dbReference type="InterPro" id="IPR005835">
    <property type="entry name" value="NTP_transferase_dom"/>
</dbReference>
<comment type="similarity">
    <text evidence="1">Belongs to the transferase hexapeptide repeat family.</text>
</comment>
<evidence type="ECO:0000256" key="1">
    <source>
        <dbReference type="ARBA" id="ARBA00007274"/>
    </source>
</evidence>
<dbReference type="Proteomes" id="UP001524383">
    <property type="component" value="Unassembled WGS sequence"/>
</dbReference>
<dbReference type="AlphaFoldDB" id="A0ABD4TMV0"/>
<dbReference type="InterPro" id="IPR056729">
    <property type="entry name" value="GMPPB_C"/>
</dbReference>
<feature type="domain" description="Nucleotidyl transferase" evidence="3">
    <location>
        <begin position="3"/>
        <end position="178"/>
    </location>
</feature>
<gene>
    <name evidence="5" type="ORF">FTO68_09280</name>
</gene>
<accession>A0ABD4TMV0</accession>
<feature type="domain" description="Mannose-1-phosphate guanyltransferase C-terminal" evidence="4">
    <location>
        <begin position="251"/>
        <end position="365"/>
    </location>
</feature>
<comment type="caution">
    <text evidence="5">The sequence shown here is derived from an EMBL/GenBank/DDBJ whole genome shotgun (WGS) entry which is preliminary data.</text>
</comment>
<dbReference type="InterPro" id="IPR011004">
    <property type="entry name" value="Trimer_LpxA-like_sf"/>
</dbReference>
<proteinExistence type="inferred from homology"/>
<dbReference type="GO" id="GO:0016740">
    <property type="term" value="F:transferase activity"/>
    <property type="evidence" value="ECO:0007669"/>
    <property type="project" value="UniProtKB-KW"/>
</dbReference>
<evidence type="ECO:0000259" key="3">
    <source>
        <dbReference type="Pfam" id="PF00483"/>
    </source>
</evidence>
<dbReference type="EMBL" id="VOTZ01000021">
    <property type="protein sequence ID" value="MCQ1539170.1"/>
    <property type="molecule type" value="Genomic_DNA"/>
</dbReference>
<evidence type="ECO:0000259" key="4">
    <source>
        <dbReference type="Pfam" id="PF25087"/>
    </source>
</evidence>
<dbReference type="Gene3D" id="2.160.10.10">
    <property type="entry name" value="Hexapeptide repeat proteins"/>
    <property type="match status" value="1"/>
</dbReference>
<dbReference type="CDD" id="cd04181">
    <property type="entry name" value="NTP_transferase"/>
    <property type="match status" value="1"/>
</dbReference>
<dbReference type="InterPro" id="IPR050486">
    <property type="entry name" value="Mannose-1P_guanyltransferase"/>
</dbReference>